<sequence>MFNLDKSVGKLINVNPRAELHGKDTVLAVDIKVEHKLHNDILSEFHPTLKAFLYERGDDDQLELIEDKTHLTKRKFPLIPAFKYELKLSGYEVKIDFGIDDKSAIEMGGGRNRWIQDRTHGRRYGRSIVSNHWASQGAGYRKAVQPDPARNQYHLN</sequence>
<accession>A0A239AV11</accession>
<gene>
    <name evidence="1" type="ORF">SAMN05192560_2097</name>
</gene>
<dbReference type="AlphaFoldDB" id="A0A239AV11"/>
<organism evidence="1 2">
    <name type="scientific">Methylobacillus rhizosphaerae</name>
    <dbReference type="NCBI Taxonomy" id="551994"/>
    <lineage>
        <taxon>Bacteria</taxon>
        <taxon>Pseudomonadati</taxon>
        <taxon>Pseudomonadota</taxon>
        <taxon>Betaproteobacteria</taxon>
        <taxon>Nitrosomonadales</taxon>
        <taxon>Methylophilaceae</taxon>
        <taxon>Methylobacillus</taxon>
    </lineage>
</organism>
<dbReference type="EMBL" id="FZOA01000009">
    <property type="protein sequence ID" value="SNR98798.1"/>
    <property type="molecule type" value="Genomic_DNA"/>
</dbReference>
<evidence type="ECO:0000313" key="2">
    <source>
        <dbReference type="Proteomes" id="UP000198305"/>
    </source>
</evidence>
<proteinExistence type="predicted"/>
<dbReference type="RefSeq" id="WP_089376173.1">
    <property type="nucleotide sequence ID" value="NZ_FZOA01000009.1"/>
</dbReference>
<keyword evidence="2" id="KW-1185">Reference proteome</keyword>
<reference evidence="2" key="1">
    <citation type="submission" date="2017-06" db="EMBL/GenBank/DDBJ databases">
        <authorList>
            <person name="Varghese N."/>
            <person name="Submissions S."/>
        </authorList>
    </citation>
    <scope>NUCLEOTIDE SEQUENCE [LARGE SCALE GENOMIC DNA]</scope>
    <source>
        <strain evidence="2">Ca-68</strain>
    </source>
</reference>
<dbReference type="OrthoDB" id="9033198at2"/>
<evidence type="ECO:0000313" key="1">
    <source>
        <dbReference type="EMBL" id="SNR98798.1"/>
    </source>
</evidence>
<name>A0A239AV11_9PROT</name>
<dbReference type="Proteomes" id="UP000198305">
    <property type="component" value="Unassembled WGS sequence"/>
</dbReference>
<protein>
    <submittedName>
        <fullName evidence="1">Uncharacterized protein</fullName>
    </submittedName>
</protein>